<feature type="transmembrane region" description="Helical" evidence="2">
    <location>
        <begin position="27"/>
        <end position="45"/>
    </location>
</feature>
<dbReference type="Pfam" id="PF02470">
    <property type="entry name" value="MlaD"/>
    <property type="match status" value="1"/>
</dbReference>
<evidence type="ECO:0000256" key="1">
    <source>
        <dbReference type="SAM" id="MobiDB-lite"/>
    </source>
</evidence>
<gene>
    <name evidence="5" type="ORF">A6048_03455</name>
</gene>
<dbReference type="NCBIfam" id="TIGR00996">
    <property type="entry name" value="Mtu_fam_mce"/>
    <property type="match status" value="1"/>
</dbReference>
<feature type="compositionally biased region" description="Basic and acidic residues" evidence="1">
    <location>
        <begin position="369"/>
        <end position="382"/>
    </location>
</feature>
<dbReference type="PANTHER" id="PTHR33371:SF18">
    <property type="entry name" value="MCE-FAMILY PROTEIN MCE3C"/>
    <property type="match status" value="1"/>
</dbReference>
<dbReference type="PRINTS" id="PR01782">
    <property type="entry name" value="MCEVIRFACTOR"/>
</dbReference>
<feature type="region of interest" description="Disordered" evidence="1">
    <location>
        <begin position="352"/>
        <end position="382"/>
    </location>
</feature>
<dbReference type="InterPro" id="IPR024516">
    <property type="entry name" value="Mce_C"/>
</dbReference>
<protein>
    <submittedName>
        <fullName evidence="5">Mammalian cell entry protein</fullName>
    </submittedName>
</protein>
<dbReference type="InterPro" id="IPR003399">
    <property type="entry name" value="Mce/MlaD"/>
</dbReference>
<dbReference type="KEGG" id="dpc:A6048_03455"/>
<dbReference type="RefSeq" id="WP_107748852.1">
    <property type="nucleotide sequence ID" value="NZ_CP015453.1"/>
</dbReference>
<evidence type="ECO:0000259" key="3">
    <source>
        <dbReference type="Pfam" id="PF02470"/>
    </source>
</evidence>
<keyword evidence="2" id="KW-1133">Transmembrane helix</keyword>
<proteinExistence type="predicted"/>
<dbReference type="GO" id="GO:0005576">
    <property type="term" value="C:extracellular region"/>
    <property type="evidence" value="ECO:0007669"/>
    <property type="project" value="TreeGrafter"/>
</dbReference>
<evidence type="ECO:0000256" key="2">
    <source>
        <dbReference type="SAM" id="Phobius"/>
    </source>
</evidence>
<evidence type="ECO:0000259" key="4">
    <source>
        <dbReference type="Pfam" id="PF11887"/>
    </source>
</evidence>
<sequence>MSDTIDGTPPKAPRGQLRFRDRDPKTIGVWGAVGAVALMAISLNYDRIPYVNGMRGATAYVADAAGLNTGDEVQVAGMRVGSVRKIELDGDRVRVRFDIDTGVALGTDTSAQVKTDSILGRRALGVFSDGRGELPDNTIPLERTSVPYSLTAALGDLSDTVEAMDTDKVDEALTVLAETMEGSSPEIRGALDGITRLSRSLNERDEGVRQLLDKAAGTTDILGRRSDQINQLMVDGNVLFTQLDLRRRALSELIVNIDELARQLSGVVQDNEAQLGPALDKLEQVSDLLIRNKEDIDLGLRRIVPFSTALSEAVASGPWFNAYVSNLSIGHYQQTILRDLMPLIDDRVQPEPGLVREPTMPAVPGLTLMDEHPGWGEKRLPR</sequence>
<keyword evidence="2" id="KW-0472">Membrane</keyword>
<dbReference type="InterPro" id="IPR052336">
    <property type="entry name" value="MlaD_Phospholipid_Transporter"/>
</dbReference>
<dbReference type="Pfam" id="PF11887">
    <property type="entry name" value="Mce4_CUP1"/>
    <property type="match status" value="1"/>
</dbReference>
<dbReference type="AlphaFoldDB" id="A0AAD0JQ46"/>
<accession>A0AAD0JQ46</accession>
<feature type="domain" description="Mammalian cell entry C-terminal" evidence="4">
    <location>
        <begin position="136"/>
        <end position="304"/>
    </location>
</feature>
<organism evidence="5 6">
    <name type="scientific">Dietzia psychralcaliphila</name>
    <dbReference type="NCBI Taxonomy" id="139021"/>
    <lineage>
        <taxon>Bacteria</taxon>
        <taxon>Bacillati</taxon>
        <taxon>Actinomycetota</taxon>
        <taxon>Actinomycetes</taxon>
        <taxon>Mycobacteriales</taxon>
        <taxon>Dietziaceae</taxon>
        <taxon>Dietzia</taxon>
    </lineage>
</organism>
<dbReference type="PANTHER" id="PTHR33371">
    <property type="entry name" value="INTERMEMBRANE PHOSPHOLIPID TRANSPORT SYSTEM BINDING PROTEIN MLAD-RELATED"/>
    <property type="match status" value="1"/>
</dbReference>
<keyword evidence="6" id="KW-1185">Reference proteome</keyword>
<feature type="domain" description="Mce/MlaD" evidence="3">
    <location>
        <begin position="58"/>
        <end position="124"/>
    </location>
</feature>
<evidence type="ECO:0000313" key="5">
    <source>
        <dbReference type="EMBL" id="AWH94714.1"/>
    </source>
</evidence>
<name>A0AAD0JQ46_9ACTN</name>
<reference evidence="5 6" key="1">
    <citation type="submission" date="2016-04" db="EMBL/GenBank/DDBJ databases">
        <title>Complete genome sequence of the haloalkaliphilic hydrocarbon-degrading bacterium Dietzia psychralcaliphila ILA-1T, isolated from a drain of a fish product-processing plant.</title>
        <authorList>
            <person name="Zhao J."/>
            <person name="Hu B."/>
            <person name="Geng S."/>
            <person name="Nie Y."/>
            <person name="Tang Y."/>
        </authorList>
    </citation>
    <scope>NUCLEOTIDE SEQUENCE [LARGE SCALE GENOMIC DNA]</scope>
    <source>
        <strain evidence="5 6">ILA-1</strain>
    </source>
</reference>
<dbReference type="EMBL" id="CP015453">
    <property type="protein sequence ID" value="AWH94714.1"/>
    <property type="molecule type" value="Genomic_DNA"/>
</dbReference>
<dbReference type="InterPro" id="IPR005693">
    <property type="entry name" value="Mce"/>
</dbReference>
<keyword evidence="2" id="KW-0812">Transmembrane</keyword>
<dbReference type="Proteomes" id="UP000244903">
    <property type="component" value="Chromosome"/>
</dbReference>
<evidence type="ECO:0000313" key="6">
    <source>
        <dbReference type="Proteomes" id="UP000244903"/>
    </source>
</evidence>